<dbReference type="Proteomes" id="UP000838308">
    <property type="component" value="Unassembled WGS sequence"/>
</dbReference>
<proteinExistence type="predicted"/>
<evidence type="ECO:0000313" key="2">
    <source>
        <dbReference type="Proteomes" id="UP000838308"/>
    </source>
</evidence>
<evidence type="ECO:0000313" key="1">
    <source>
        <dbReference type="EMBL" id="CAH2716215.1"/>
    </source>
</evidence>
<gene>
    <name evidence="1" type="ORF">BACCIP111895_03399</name>
</gene>
<accession>A0ABN8KUK2</accession>
<reference evidence="1" key="1">
    <citation type="submission" date="2022-04" db="EMBL/GenBank/DDBJ databases">
        <authorList>
            <person name="Criscuolo A."/>
        </authorList>
    </citation>
    <scope>NUCLEOTIDE SEQUENCE</scope>
    <source>
        <strain evidence="1">CIP111895</strain>
    </source>
</reference>
<protein>
    <submittedName>
        <fullName evidence="1">Uncharacterized protein</fullName>
    </submittedName>
</protein>
<dbReference type="EMBL" id="CALBWS010000024">
    <property type="protein sequence ID" value="CAH2716215.1"/>
    <property type="molecule type" value="Genomic_DNA"/>
</dbReference>
<organism evidence="1 2">
    <name type="scientific">Neobacillus rhizosphaerae</name>
    <dbReference type="NCBI Taxonomy" id="2880965"/>
    <lineage>
        <taxon>Bacteria</taxon>
        <taxon>Bacillati</taxon>
        <taxon>Bacillota</taxon>
        <taxon>Bacilli</taxon>
        <taxon>Bacillales</taxon>
        <taxon>Bacillaceae</taxon>
        <taxon>Neobacillus</taxon>
    </lineage>
</organism>
<name>A0ABN8KUK2_9BACI</name>
<keyword evidence="2" id="KW-1185">Reference proteome</keyword>
<sequence length="108" mass="12453">MVPRKRRSFLPDYSALLYVDCSLFGDERAFFTLYESYRHIFGGYKQIPAGYEQILVRYEQISAGYEQFSSGYEQIQSPITWLLAHVLLGTTTGRVFQIFNHPQGGITT</sequence>
<comment type="caution">
    <text evidence="1">The sequence shown here is derived from an EMBL/GenBank/DDBJ whole genome shotgun (WGS) entry which is preliminary data.</text>
</comment>